<evidence type="ECO:0000313" key="7">
    <source>
        <dbReference type="Proteomes" id="UP000001556"/>
    </source>
</evidence>
<dbReference type="OrthoDB" id="9784339at2"/>
<comment type="similarity">
    <text evidence="1">Belongs to the low molecular weight phosphotyrosine protein phosphatase family.</text>
</comment>
<evidence type="ECO:0000259" key="5">
    <source>
        <dbReference type="SMART" id="SM00226"/>
    </source>
</evidence>
<dbReference type="InterPro" id="IPR017867">
    <property type="entry name" value="Tyr_phospatase_low_mol_wt"/>
</dbReference>
<accession>A4J9B3</accession>
<evidence type="ECO:0000256" key="1">
    <source>
        <dbReference type="ARBA" id="ARBA00011063"/>
    </source>
</evidence>
<dbReference type="STRING" id="349161.Dred_3164"/>
<dbReference type="SUPFAM" id="SSF52788">
    <property type="entry name" value="Phosphotyrosine protein phosphatases I"/>
    <property type="match status" value="1"/>
</dbReference>
<dbReference type="SMART" id="SM00226">
    <property type="entry name" value="LMWPc"/>
    <property type="match status" value="1"/>
</dbReference>
<proteinExistence type="inferred from homology"/>
<dbReference type="Pfam" id="PF01451">
    <property type="entry name" value="LMWPc"/>
    <property type="match status" value="1"/>
</dbReference>
<dbReference type="GO" id="GO:0004725">
    <property type="term" value="F:protein tyrosine phosphatase activity"/>
    <property type="evidence" value="ECO:0007669"/>
    <property type="project" value="InterPro"/>
</dbReference>
<evidence type="ECO:0000256" key="3">
    <source>
        <dbReference type="ARBA" id="ARBA00022912"/>
    </source>
</evidence>
<dbReference type="HOGENOM" id="CLU_071415_1_2_9"/>
<dbReference type="InterPro" id="IPR050438">
    <property type="entry name" value="LMW_PTPase"/>
</dbReference>
<dbReference type="AlphaFoldDB" id="A4J9B3"/>
<reference evidence="6 7" key="1">
    <citation type="submission" date="2007-03" db="EMBL/GenBank/DDBJ databases">
        <title>Complete sequence of Desulfotomaculum reducens MI-1.</title>
        <authorList>
            <consortium name="US DOE Joint Genome Institute"/>
            <person name="Copeland A."/>
            <person name="Lucas S."/>
            <person name="Lapidus A."/>
            <person name="Barry K."/>
            <person name="Detter J.C."/>
            <person name="Glavina del Rio T."/>
            <person name="Hammon N."/>
            <person name="Israni S."/>
            <person name="Dalin E."/>
            <person name="Tice H."/>
            <person name="Pitluck S."/>
            <person name="Sims D."/>
            <person name="Brettin T."/>
            <person name="Bruce D."/>
            <person name="Han C."/>
            <person name="Tapia R."/>
            <person name="Schmutz J."/>
            <person name="Larimer F."/>
            <person name="Land M."/>
            <person name="Hauser L."/>
            <person name="Kyrpides N."/>
            <person name="Kim E."/>
            <person name="Tebo B.M."/>
            <person name="Richardson P."/>
        </authorList>
    </citation>
    <scope>NUCLEOTIDE SEQUENCE [LARGE SCALE GENOMIC DNA]</scope>
    <source>
        <strain evidence="6 7">MI-1</strain>
    </source>
</reference>
<dbReference type="PANTHER" id="PTHR11717:SF31">
    <property type="entry name" value="LOW MOLECULAR WEIGHT PROTEIN-TYROSINE-PHOSPHATASE ETP-RELATED"/>
    <property type="match status" value="1"/>
</dbReference>
<feature type="domain" description="Phosphotyrosine protein phosphatase I" evidence="5">
    <location>
        <begin position="3"/>
        <end position="147"/>
    </location>
</feature>
<name>A4J9B3_DESRM</name>
<dbReference type="PRINTS" id="PR00719">
    <property type="entry name" value="LMWPTPASE"/>
</dbReference>
<keyword evidence="3" id="KW-0904">Protein phosphatase</keyword>
<dbReference type="EMBL" id="CP000612">
    <property type="protein sequence ID" value="ABO51666.1"/>
    <property type="molecule type" value="Genomic_DNA"/>
</dbReference>
<organism evidence="6 7">
    <name type="scientific">Desulforamulus reducens (strain ATCC BAA-1160 / DSM 100696 / MI-1)</name>
    <name type="common">Desulfotomaculum reducens</name>
    <dbReference type="NCBI Taxonomy" id="349161"/>
    <lineage>
        <taxon>Bacteria</taxon>
        <taxon>Bacillati</taxon>
        <taxon>Bacillota</taxon>
        <taxon>Clostridia</taxon>
        <taxon>Eubacteriales</taxon>
        <taxon>Peptococcaceae</taxon>
        <taxon>Desulforamulus</taxon>
    </lineage>
</organism>
<sequence length="153" mass="16596">MGKKILFVCTGNTCRSSMAEALAKALAEEKNLGGYTFLSAGTMAWTGEKASQQAVEVLGEQGIELSQHRAMLLTPELVTEADLILTMTENHRQQIIRQAPESQGKVFTLGDYVGENGDVSDPFGSPVETYRRCAGELKNLISKALDKLSKDSL</sequence>
<feature type="active site" description="Nucleophile" evidence="4">
    <location>
        <position position="9"/>
    </location>
</feature>
<dbReference type="RefSeq" id="WP_011879454.1">
    <property type="nucleotide sequence ID" value="NC_009253.1"/>
</dbReference>
<gene>
    <name evidence="6" type="ordered locus">Dred_3164</name>
</gene>
<dbReference type="InterPro" id="IPR036196">
    <property type="entry name" value="Ptyr_pPase_sf"/>
</dbReference>
<evidence type="ECO:0000256" key="2">
    <source>
        <dbReference type="ARBA" id="ARBA00022801"/>
    </source>
</evidence>
<dbReference type="KEGG" id="drm:Dred_3164"/>
<dbReference type="eggNOG" id="COG0394">
    <property type="taxonomic scope" value="Bacteria"/>
</dbReference>
<dbReference type="CDD" id="cd16344">
    <property type="entry name" value="LMWPAP"/>
    <property type="match status" value="1"/>
</dbReference>
<feature type="active site" description="Proton donor" evidence="4">
    <location>
        <position position="121"/>
    </location>
</feature>
<feature type="active site" evidence="4">
    <location>
        <position position="15"/>
    </location>
</feature>
<dbReference type="InterPro" id="IPR023485">
    <property type="entry name" value="Ptyr_pPase"/>
</dbReference>
<keyword evidence="2" id="KW-0378">Hydrolase</keyword>
<protein>
    <submittedName>
        <fullName evidence="6">Protein tyrosine phosphatase</fullName>
    </submittedName>
</protein>
<dbReference type="PANTHER" id="PTHR11717">
    <property type="entry name" value="LOW MOLECULAR WEIGHT PROTEIN TYROSINE PHOSPHATASE"/>
    <property type="match status" value="1"/>
</dbReference>
<evidence type="ECO:0000313" key="6">
    <source>
        <dbReference type="EMBL" id="ABO51666.1"/>
    </source>
</evidence>
<keyword evidence="7" id="KW-1185">Reference proteome</keyword>
<dbReference type="Proteomes" id="UP000001556">
    <property type="component" value="Chromosome"/>
</dbReference>
<dbReference type="Gene3D" id="3.40.50.2300">
    <property type="match status" value="1"/>
</dbReference>
<evidence type="ECO:0000256" key="4">
    <source>
        <dbReference type="PIRSR" id="PIRSR617867-1"/>
    </source>
</evidence>